<gene>
    <name evidence="3" type="ORF">KOM_12_403</name>
</gene>
<reference evidence="3" key="1">
    <citation type="submission" date="2021-06" db="EMBL/GenBank/DDBJ databases">
        <authorList>
            <person name="Rolland C."/>
        </authorList>
    </citation>
    <scope>NUCLEOTIDE SEQUENCE</scope>
    <source>
        <strain evidence="3">347.936635</strain>
    </source>
</reference>
<name>A0A8F8KP15_9VIRU</name>
<feature type="compositionally biased region" description="Polar residues" evidence="1">
    <location>
        <begin position="64"/>
        <end position="82"/>
    </location>
</feature>
<dbReference type="EMBL" id="MZ420154">
    <property type="protein sequence ID" value="QYA18671.1"/>
    <property type="molecule type" value="Genomic_DNA"/>
</dbReference>
<accession>A0A8F8KP15</accession>
<organism evidence="3">
    <name type="scientific">Clandestinovirus</name>
    <dbReference type="NCBI Taxonomy" id="2831644"/>
    <lineage>
        <taxon>Viruses</taxon>
    </lineage>
</organism>
<keyword evidence="2" id="KW-0472">Membrane</keyword>
<protein>
    <submittedName>
        <fullName evidence="3">Uncharacterized protein</fullName>
    </submittedName>
</protein>
<feature type="transmembrane region" description="Helical" evidence="2">
    <location>
        <begin position="21"/>
        <end position="40"/>
    </location>
</feature>
<keyword evidence="2" id="KW-0812">Transmembrane</keyword>
<keyword evidence="2" id="KW-1133">Transmembrane helix</keyword>
<evidence type="ECO:0000313" key="3">
    <source>
        <dbReference type="EMBL" id="QYA18671.1"/>
    </source>
</evidence>
<evidence type="ECO:0000256" key="1">
    <source>
        <dbReference type="SAM" id="MobiDB-lite"/>
    </source>
</evidence>
<sequence length="99" mass="10996">MESDQQQQDKHTRRWYEKLQYAVLFGLAAGAGAFVVYKYGKKCAEGDACYAKPITKQIAGPVTPVSSTMNTPSFPTTPETPGTVQYMRSIDQLAQRFQA</sequence>
<proteinExistence type="predicted"/>
<feature type="region of interest" description="Disordered" evidence="1">
    <location>
        <begin position="61"/>
        <end position="82"/>
    </location>
</feature>
<evidence type="ECO:0000256" key="2">
    <source>
        <dbReference type="SAM" id="Phobius"/>
    </source>
</evidence>